<name>A0A182QIK6_9DIPT</name>
<evidence type="ECO:0000256" key="3">
    <source>
        <dbReference type="ARBA" id="ARBA00022729"/>
    </source>
</evidence>
<evidence type="ECO:0000256" key="5">
    <source>
        <dbReference type="ARBA" id="ARBA00022989"/>
    </source>
</evidence>
<keyword evidence="4" id="KW-0967">Endosome</keyword>
<dbReference type="PANTHER" id="PTHR11506">
    <property type="entry name" value="LYSOSOME-ASSOCIATED MEMBRANE GLYCOPROTEIN"/>
    <property type="match status" value="1"/>
</dbReference>
<feature type="transmembrane region" description="Helical" evidence="8">
    <location>
        <begin position="353"/>
        <end position="373"/>
    </location>
</feature>
<dbReference type="EMBL" id="AXCN02001097">
    <property type="status" value="NOT_ANNOTATED_CDS"/>
    <property type="molecule type" value="Genomic_DNA"/>
</dbReference>
<keyword evidence="2 8" id="KW-0812">Transmembrane</keyword>
<evidence type="ECO:0000256" key="8">
    <source>
        <dbReference type="SAM" id="Phobius"/>
    </source>
</evidence>
<keyword evidence="6 8" id="KW-0472">Membrane</keyword>
<evidence type="ECO:0000256" key="4">
    <source>
        <dbReference type="ARBA" id="ARBA00022753"/>
    </source>
</evidence>
<evidence type="ECO:0000256" key="2">
    <source>
        <dbReference type="ARBA" id="ARBA00022692"/>
    </source>
</evidence>
<evidence type="ECO:0000256" key="6">
    <source>
        <dbReference type="ARBA" id="ARBA00023136"/>
    </source>
</evidence>
<protein>
    <recommendedName>
        <fullName evidence="9">Lysosome-associated membrane glycoprotein 2-like luminal domain-containing protein</fullName>
    </recommendedName>
</protein>
<evidence type="ECO:0000313" key="10">
    <source>
        <dbReference type="EnsemblMetazoa" id="AFAF010923-PA"/>
    </source>
</evidence>
<keyword evidence="7" id="KW-0325">Glycoprotein</keyword>
<keyword evidence="5 8" id="KW-1133">Transmembrane helix</keyword>
<accession>A0A182QIK6</accession>
<dbReference type="GO" id="GO:0005886">
    <property type="term" value="C:plasma membrane"/>
    <property type="evidence" value="ECO:0007669"/>
    <property type="project" value="TreeGrafter"/>
</dbReference>
<comment type="subcellular location">
    <subcellularLocation>
        <location evidence="1">Endosome membrane</location>
        <topology evidence="1">Single-pass type I membrane protein</topology>
    </subcellularLocation>
</comment>
<feature type="domain" description="Lysosome-associated membrane glycoprotein 2-like luminal" evidence="9">
    <location>
        <begin position="169"/>
        <end position="301"/>
    </location>
</feature>
<dbReference type="PROSITE" id="PS51257">
    <property type="entry name" value="PROKAR_LIPOPROTEIN"/>
    <property type="match status" value="1"/>
</dbReference>
<evidence type="ECO:0000256" key="7">
    <source>
        <dbReference type="ARBA" id="ARBA00023180"/>
    </source>
</evidence>
<keyword evidence="3" id="KW-0732">Signal</keyword>
<dbReference type="GO" id="GO:0005765">
    <property type="term" value="C:lysosomal membrane"/>
    <property type="evidence" value="ECO:0007669"/>
    <property type="project" value="TreeGrafter"/>
</dbReference>
<organism evidence="10 11">
    <name type="scientific">Anopheles farauti</name>
    <dbReference type="NCBI Taxonomy" id="69004"/>
    <lineage>
        <taxon>Eukaryota</taxon>
        <taxon>Metazoa</taxon>
        <taxon>Ecdysozoa</taxon>
        <taxon>Arthropoda</taxon>
        <taxon>Hexapoda</taxon>
        <taxon>Insecta</taxon>
        <taxon>Pterygota</taxon>
        <taxon>Neoptera</taxon>
        <taxon>Endopterygota</taxon>
        <taxon>Diptera</taxon>
        <taxon>Nematocera</taxon>
        <taxon>Culicoidea</taxon>
        <taxon>Culicidae</taxon>
        <taxon>Anophelinae</taxon>
        <taxon>Anopheles</taxon>
    </lineage>
</organism>
<dbReference type="AlphaFoldDB" id="A0A182QIK6"/>
<dbReference type="GO" id="GO:0031902">
    <property type="term" value="C:late endosome membrane"/>
    <property type="evidence" value="ECO:0007669"/>
    <property type="project" value="TreeGrafter"/>
</dbReference>
<dbReference type="STRING" id="69004.A0A182QIK6"/>
<dbReference type="Proteomes" id="UP000075886">
    <property type="component" value="Unassembled WGS sequence"/>
</dbReference>
<reference evidence="11" key="1">
    <citation type="submission" date="2014-01" db="EMBL/GenBank/DDBJ databases">
        <title>The Genome Sequence of Anopheles farauti FAR1 (V2).</title>
        <authorList>
            <consortium name="The Broad Institute Genomics Platform"/>
            <person name="Neafsey D.E."/>
            <person name="Besansky N."/>
            <person name="Howell P."/>
            <person name="Walton C."/>
            <person name="Young S.K."/>
            <person name="Zeng Q."/>
            <person name="Gargeya S."/>
            <person name="Fitzgerald M."/>
            <person name="Haas B."/>
            <person name="Abouelleil A."/>
            <person name="Allen A.W."/>
            <person name="Alvarado L."/>
            <person name="Arachchi H.M."/>
            <person name="Berlin A.M."/>
            <person name="Chapman S.B."/>
            <person name="Gainer-Dewar J."/>
            <person name="Goldberg J."/>
            <person name="Griggs A."/>
            <person name="Gujja S."/>
            <person name="Hansen M."/>
            <person name="Howarth C."/>
            <person name="Imamovic A."/>
            <person name="Ireland A."/>
            <person name="Larimer J."/>
            <person name="McCowan C."/>
            <person name="Murphy C."/>
            <person name="Pearson M."/>
            <person name="Poon T.W."/>
            <person name="Priest M."/>
            <person name="Roberts A."/>
            <person name="Saif S."/>
            <person name="Shea T."/>
            <person name="Sisk P."/>
            <person name="Sykes S."/>
            <person name="Wortman J."/>
            <person name="Nusbaum C."/>
            <person name="Birren B."/>
        </authorList>
    </citation>
    <scope>NUCLEOTIDE SEQUENCE [LARGE SCALE GENOMIC DNA]</scope>
    <source>
        <strain evidence="11">FAR1</strain>
    </source>
</reference>
<evidence type="ECO:0000313" key="11">
    <source>
        <dbReference type="Proteomes" id="UP000075886"/>
    </source>
</evidence>
<dbReference type="VEuPathDB" id="VectorBase:AFAF010923"/>
<dbReference type="InterPro" id="IPR002000">
    <property type="entry name" value="Lysosome-assoc_membr_glycop"/>
</dbReference>
<dbReference type="Pfam" id="PF01299">
    <property type="entry name" value="Lamp2-like_luminal"/>
    <property type="match status" value="1"/>
</dbReference>
<dbReference type="InterPro" id="IPR048528">
    <property type="entry name" value="Lamp2-like_luminal"/>
</dbReference>
<evidence type="ECO:0000259" key="9">
    <source>
        <dbReference type="Pfam" id="PF01299"/>
    </source>
</evidence>
<dbReference type="Gene3D" id="2.40.160.110">
    <property type="match status" value="1"/>
</dbReference>
<dbReference type="EnsemblMetazoa" id="AFAF010923-RA">
    <property type="protein sequence ID" value="AFAF010923-PA"/>
    <property type="gene ID" value="AFAF010923"/>
</dbReference>
<keyword evidence="11" id="KW-1185">Reference proteome</keyword>
<sequence>MQRTSEHDDRDTFPSAVGCGSWAFGCGGVGLCKVTQKKREQCSDVKAFVRQRYAKADTCRESNARVDVDFRLRKATKWHDTIVQFSVRPRRKGRKCLAPKPCGQVNPVVEKMFSHGQLLYLRAFILATLLHLSNTLQLEGLSTKKPRITKYTMKPTSSSATAVPSSLSLYRLNGSSGATCILIQTDALLSIQYRDKYNEDKEADSFLPDQMDISGECWEDESRITLAWKGFTVNIYFSKTPGGERWYVNSVDLAYSSSNKLFEHIDRPGLDVKLSTPPGTLLFPTPVGKSYTCDKELTITMFAQDENDKSGHLAKLFLRELRMQSFMYKAGNAWGPTFQCSATGTYRDETAPIAVGSTLAVATVCTVVGYGLWRYFKVKKFQYGTMA</sequence>
<dbReference type="GO" id="GO:0072594">
    <property type="term" value="P:establishment of protein localization to organelle"/>
    <property type="evidence" value="ECO:0007669"/>
    <property type="project" value="TreeGrafter"/>
</dbReference>
<dbReference type="PANTHER" id="PTHR11506:SF40">
    <property type="entry name" value="LYSOSOME-ASSOCIATED MEMBRANE GLYCOPROTEIN 5"/>
    <property type="match status" value="1"/>
</dbReference>
<proteinExistence type="predicted"/>
<evidence type="ECO:0000256" key="1">
    <source>
        <dbReference type="ARBA" id="ARBA00004530"/>
    </source>
</evidence>
<reference evidence="10" key="2">
    <citation type="submission" date="2020-05" db="UniProtKB">
        <authorList>
            <consortium name="EnsemblMetazoa"/>
        </authorList>
    </citation>
    <scope>IDENTIFICATION</scope>
    <source>
        <strain evidence="10">FAR1</strain>
    </source>
</reference>